<evidence type="ECO:0000313" key="2">
    <source>
        <dbReference type="Proteomes" id="UP000061569"/>
    </source>
</evidence>
<dbReference type="AlphaFoldDB" id="A0A0S2DMY3"/>
<name>A0A0S2DMY3_LYSEN</name>
<organism evidence="1 2">
    <name type="scientific">Lysobacter enzymogenes</name>
    <dbReference type="NCBI Taxonomy" id="69"/>
    <lineage>
        <taxon>Bacteria</taxon>
        <taxon>Pseudomonadati</taxon>
        <taxon>Pseudomonadota</taxon>
        <taxon>Gammaproteobacteria</taxon>
        <taxon>Lysobacterales</taxon>
        <taxon>Lysobacteraceae</taxon>
        <taxon>Lysobacter</taxon>
    </lineage>
</organism>
<accession>A0A0S2DMY3</accession>
<dbReference type="KEGG" id="lez:GLE_4428"/>
<reference evidence="1 2" key="1">
    <citation type="submission" date="2015-11" db="EMBL/GenBank/DDBJ databases">
        <title>Genome sequences of Lysobacter enzymogenes strain C3 and Lysobacter antibioticus ATCC 29479.</title>
        <authorList>
            <person name="Kobayashi D.Y."/>
        </authorList>
    </citation>
    <scope>NUCLEOTIDE SEQUENCE [LARGE SCALE GENOMIC DNA]</scope>
    <source>
        <strain evidence="1 2">C3</strain>
    </source>
</reference>
<protein>
    <submittedName>
        <fullName evidence="1">Uncharacterized protein</fullName>
    </submittedName>
</protein>
<gene>
    <name evidence="1" type="ORF">GLE_4428</name>
</gene>
<sequence length="63" mass="7386">MFDDRREAASGACIGHRVVHERERARRAGARARDCRAARSQARLRAVVAEKLRRRSSRRRRCR</sequence>
<dbReference type="EMBL" id="CP013140">
    <property type="protein sequence ID" value="ALN59769.1"/>
    <property type="molecule type" value="Genomic_DNA"/>
</dbReference>
<proteinExistence type="predicted"/>
<dbReference type="Proteomes" id="UP000061569">
    <property type="component" value="Chromosome"/>
</dbReference>
<evidence type="ECO:0000313" key="1">
    <source>
        <dbReference type="EMBL" id="ALN59769.1"/>
    </source>
</evidence>